<dbReference type="EC" id="2.3.1.-" evidence="4"/>
<dbReference type="SUPFAM" id="SSF51230">
    <property type="entry name" value="Single hybrid motif"/>
    <property type="match status" value="1"/>
</dbReference>
<dbReference type="STRING" id="937334.SAMN05444406_10252"/>
<evidence type="ECO:0000256" key="4">
    <source>
        <dbReference type="RuleBase" id="RU003423"/>
    </source>
</evidence>
<dbReference type="Pfam" id="PF00364">
    <property type="entry name" value="Biotin_lipoyl"/>
    <property type="match status" value="1"/>
</dbReference>
<feature type="domain" description="Lipoyl-binding" evidence="6">
    <location>
        <begin position="2"/>
        <end position="77"/>
    </location>
</feature>
<dbReference type="Pfam" id="PF02817">
    <property type="entry name" value="E3_binding"/>
    <property type="match status" value="1"/>
</dbReference>
<sequence length="457" mass="50340">MATPVIMPRQGQTVESCIITKWHKKKGEAVKVGDLLFSYETDKAAFDEEAKVEGTLLEVFFDEGDDVPVLATVCVIGEEGEDISEFMPGRKDASTAKEVAAESQEQPTTESGSEIEVKSGDVAQQDGRVKISPRARNLAERSGVDYREAVPTGPYGRIIERDIRQLIEKGQLVTHAARDEYLRAEGMRIGGTGIGGRVTTADLHSMKREAHYEVPQPPVQEAKAEEADFEEVELSNIRKVIARAMHQSLANTAQLTIHTSFDATEILAFRKKVKEQGERLGLANITLNDIILYVVSRTLLNHKALNAHFLDDRMLLFNHVHLGVAVDTERGLMVPTVYNADTKSLDEISREVKELVEACRKGSINPDYLKGGTFTVTNLGSLGVEAFTPILNPPQTGILGVNTIVQRVKEMDSKIVIYPAMGLSLTFDHRAVDGAPAARFLQELKANLENFSIFLAK</sequence>
<dbReference type="PANTHER" id="PTHR23151">
    <property type="entry name" value="DIHYDROLIPOAMIDE ACETYL/SUCCINYL-TRANSFERASE-RELATED"/>
    <property type="match status" value="1"/>
</dbReference>
<reference evidence="8 9" key="1">
    <citation type="submission" date="2016-10" db="EMBL/GenBank/DDBJ databases">
        <authorList>
            <person name="de Groot N.N."/>
        </authorList>
    </citation>
    <scope>NUCLEOTIDE SEQUENCE [LARGE SCALE GENOMIC DNA]</scope>
    <source>
        <strain evidence="8 9">DSM 20678</strain>
    </source>
</reference>
<dbReference type="RefSeq" id="WP_092281852.1">
    <property type="nucleotide sequence ID" value="NZ_FOXR01000002.1"/>
</dbReference>
<dbReference type="PROSITE" id="PS50968">
    <property type="entry name" value="BIOTINYL_LIPOYL"/>
    <property type="match status" value="1"/>
</dbReference>
<evidence type="ECO:0000256" key="1">
    <source>
        <dbReference type="ARBA" id="ARBA00001938"/>
    </source>
</evidence>
<dbReference type="AlphaFoldDB" id="A0A1I5SA01"/>
<feature type="region of interest" description="Disordered" evidence="5">
    <location>
        <begin position="101"/>
        <end position="128"/>
    </location>
</feature>
<keyword evidence="8" id="KW-0670">Pyruvate</keyword>
<evidence type="ECO:0000256" key="2">
    <source>
        <dbReference type="ARBA" id="ARBA00007317"/>
    </source>
</evidence>
<comment type="cofactor">
    <cofactor evidence="1 4">
        <name>(R)-lipoate</name>
        <dbReference type="ChEBI" id="CHEBI:83088"/>
    </cofactor>
</comment>
<dbReference type="OrthoDB" id="9805770at2"/>
<dbReference type="InterPro" id="IPR045257">
    <property type="entry name" value="E2/Pdx1"/>
</dbReference>
<dbReference type="InterPro" id="IPR011053">
    <property type="entry name" value="Single_hybrid_motif"/>
</dbReference>
<keyword evidence="4" id="KW-0012">Acyltransferase</keyword>
<evidence type="ECO:0000256" key="5">
    <source>
        <dbReference type="SAM" id="MobiDB-lite"/>
    </source>
</evidence>
<keyword evidence="9" id="KW-1185">Reference proteome</keyword>
<accession>A0A1I5SA01</accession>
<dbReference type="InterPro" id="IPR004167">
    <property type="entry name" value="PSBD"/>
</dbReference>
<dbReference type="PANTHER" id="PTHR23151:SF90">
    <property type="entry name" value="DIHYDROLIPOYLLYSINE-RESIDUE ACETYLTRANSFERASE COMPONENT OF PYRUVATE DEHYDROGENASE COMPLEX, MITOCHONDRIAL-RELATED"/>
    <property type="match status" value="1"/>
</dbReference>
<comment type="similarity">
    <text evidence="2 4">Belongs to the 2-oxoacid dehydrogenase family.</text>
</comment>
<dbReference type="GO" id="GO:0006086">
    <property type="term" value="P:pyruvate decarboxylation to acetyl-CoA"/>
    <property type="evidence" value="ECO:0007669"/>
    <property type="project" value="InterPro"/>
</dbReference>
<evidence type="ECO:0000256" key="3">
    <source>
        <dbReference type="ARBA" id="ARBA00022823"/>
    </source>
</evidence>
<gene>
    <name evidence="8" type="ORF">SAMN05444406_10252</name>
</gene>
<name>A0A1I5SA01_9FIRM</name>
<dbReference type="InterPro" id="IPR000089">
    <property type="entry name" value="Biotin_lipoyl"/>
</dbReference>
<evidence type="ECO:0000313" key="9">
    <source>
        <dbReference type="Proteomes" id="UP000198577"/>
    </source>
</evidence>
<keyword evidence="3 4" id="KW-0450">Lipoyl</keyword>
<dbReference type="Gene3D" id="4.10.320.10">
    <property type="entry name" value="E3-binding domain"/>
    <property type="match status" value="1"/>
</dbReference>
<dbReference type="GO" id="GO:0016746">
    <property type="term" value="F:acyltransferase activity"/>
    <property type="evidence" value="ECO:0007669"/>
    <property type="project" value="UniProtKB-KW"/>
</dbReference>
<dbReference type="SUPFAM" id="SSF47005">
    <property type="entry name" value="Peripheral subunit-binding domain of 2-oxo acid dehydrogenase complex"/>
    <property type="match status" value="1"/>
</dbReference>
<dbReference type="Gene3D" id="2.40.50.100">
    <property type="match status" value="1"/>
</dbReference>
<dbReference type="InterPro" id="IPR036625">
    <property type="entry name" value="E3-bd_dom_sf"/>
</dbReference>
<dbReference type="GO" id="GO:0045254">
    <property type="term" value="C:pyruvate dehydrogenase complex"/>
    <property type="evidence" value="ECO:0007669"/>
    <property type="project" value="InterPro"/>
</dbReference>
<proteinExistence type="inferred from homology"/>
<dbReference type="EMBL" id="FOXR01000002">
    <property type="protein sequence ID" value="SFP67529.1"/>
    <property type="molecule type" value="Genomic_DNA"/>
</dbReference>
<dbReference type="PROSITE" id="PS51826">
    <property type="entry name" value="PSBD"/>
    <property type="match status" value="1"/>
</dbReference>
<dbReference type="Pfam" id="PF00198">
    <property type="entry name" value="2-oxoacid_dh"/>
    <property type="match status" value="1"/>
</dbReference>
<evidence type="ECO:0000259" key="7">
    <source>
        <dbReference type="PROSITE" id="PS51826"/>
    </source>
</evidence>
<dbReference type="InterPro" id="IPR001078">
    <property type="entry name" value="2-oxoacid_DH_actylTfrase"/>
</dbReference>
<feature type="compositionally biased region" description="Polar residues" evidence="5">
    <location>
        <begin position="103"/>
        <end position="112"/>
    </location>
</feature>
<keyword evidence="4 8" id="KW-0808">Transferase</keyword>
<organism evidence="8 9">
    <name type="scientific">Caldicoprobacter faecalis</name>
    <dbReference type="NCBI Taxonomy" id="937334"/>
    <lineage>
        <taxon>Bacteria</taxon>
        <taxon>Bacillati</taxon>
        <taxon>Bacillota</taxon>
        <taxon>Clostridia</taxon>
        <taxon>Caldicoprobacterales</taxon>
        <taxon>Caldicoprobacteraceae</taxon>
        <taxon>Caldicoprobacter</taxon>
    </lineage>
</organism>
<dbReference type="InterPro" id="IPR023213">
    <property type="entry name" value="CAT-like_dom_sf"/>
</dbReference>
<dbReference type="SUPFAM" id="SSF52777">
    <property type="entry name" value="CoA-dependent acyltransferases"/>
    <property type="match status" value="1"/>
</dbReference>
<evidence type="ECO:0000313" key="8">
    <source>
        <dbReference type="EMBL" id="SFP67529.1"/>
    </source>
</evidence>
<dbReference type="Proteomes" id="UP000198577">
    <property type="component" value="Unassembled WGS sequence"/>
</dbReference>
<protein>
    <recommendedName>
        <fullName evidence="4">Dihydrolipoamide acetyltransferase component of pyruvate dehydrogenase complex</fullName>
        <ecNumber evidence="4">2.3.1.-</ecNumber>
    </recommendedName>
</protein>
<feature type="domain" description="Peripheral subunit-binding (PSBD)" evidence="7">
    <location>
        <begin position="130"/>
        <end position="167"/>
    </location>
</feature>
<dbReference type="CDD" id="cd06849">
    <property type="entry name" value="lipoyl_domain"/>
    <property type="match status" value="1"/>
</dbReference>
<dbReference type="Gene3D" id="3.30.559.10">
    <property type="entry name" value="Chloramphenicol acetyltransferase-like domain"/>
    <property type="match status" value="1"/>
</dbReference>
<evidence type="ECO:0000259" key="6">
    <source>
        <dbReference type="PROSITE" id="PS50968"/>
    </source>
</evidence>